<evidence type="ECO:0000313" key="1">
    <source>
        <dbReference type="EMBL" id="PCD01683.1"/>
    </source>
</evidence>
<reference evidence="1 2" key="1">
    <citation type="submission" date="2017-09" db="EMBL/GenBank/DDBJ databases">
        <title>Sphingomonas spermidinifaciens 9NM-10, whole genome shotgun sequence.</title>
        <authorList>
            <person name="Feng G."/>
            <person name="Zhu H."/>
        </authorList>
    </citation>
    <scope>NUCLEOTIDE SEQUENCE [LARGE SCALE GENOMIC DNA]</scope>
    <source>
        <strain evidence="1 2">9NM-10</strain>
    </source>
</reference>
<proteinExistence type="predicted"/>
<sequence>MDIPGIYHDWIIWIGDGTGLPDAILHIHAGLAILLIVRLASRRSLGSFIPFAAVVVAEFGNELLDYLHYGLRLDDTLADIGNTLFWPLVISLSVRLRPMVLHDYRPRQTDGGDDPTSSA</sequence>
<comment type="caution">
    <text evidence="1">The sequence shown here is derived from an EMBL/GenBank/DDBJ whole genome shotgun (WGS) entry which is preliminary data.</text>
</comment>
<protein>
    <recommendedName>
        <fullName evidence="3">VanZ-like domain-containing protein</fullName>
    </recommendedName>
</protein>
<dbReference type="EMBL" id="NWMW01000003">
    <property type="protein sequence ID" value="PCD01683.1"/>
    <property type="molecule type" value="Genomic_DNA"/>
</dbReference>
<gene>
    <name evidence="1" type="ORF">COC42_16340</name>
</gene>
<dbReference type="AlphaFoldDB" id="A0A2A4AXL0"/>
<evidence type="ECO:0000313" key="2">
    <source>
        <dbReference type="Proteomes" id="UP000218366"/>
    </source>
</evidence>
<keyword evidence="2" id="KW-1185">Reference proteome</keyword>
<dbReference type="Proteomes" id="UP000218366">
    <property type="component" value="Unassembled WGS sequence"/>
</dbReference>
<dbReference type="OrthoDB" id="6660115at2"/>
<organism evidence="1 2">
    <name type="scientific">Sphingomonas spermidinifaciens</name>
    <dbReference type="NCBI Taxonomy" id="1141889"/>
    <lineage>
        <taxon>Bacteria</taxon>
        <taxon>Pseudomonadati</taxon>
        <taxon>Pseudomonadota</taxon>
        <taxon>Alphaproteobacteria</taxon>
        <taxon>Sphingomonadales</taxon>
        <taxon>Sphingomonadaceae</taxon>
        <taxon>Sphingomonas</taxon>
    </lineage>
</organism>
<name>A0A2A4AXL0_9SPHN</name>
<accession>A0A2A4AXL0</accession>
<dbReference type="RefSeq" id="WP_096344428.1">
    <property type="nucleotide sequence ID" value="NZ_NWMW01000003.1"/>
</dbReference>
<evidence type="ECO:0008006" key="3">
    <source>
        <dbReference type="Google" id="ProtNLM"/>
    </source>
</evidence>